<accession>B1WUR8</accession>
<keyword evidence="3" id="KW-1185">Reference proteome</keyword>
<dbReference type="STRING" id="43989.cce_1169"/>
<evidence type="ECO:0008006" key="4">
    <source>
        <dbReference type="Google" id="ProtNLM"/>
    </source>
</evidence>
<keyword evidence="1" id="KW-0812">Transmembrane</keyword>
<dbReference type="AlphaFoldDB" id="B1WUR8"/>
<organism evidence="2 3">
    <name type="scientific">Crocosphaera subtropica (strain ATCC 51142 / BH68)</name>
    <name type="common">Cyanothece sp. (strain ATCC 51142)</name>
    <dbReference type="NCBI Taxonomy" id="43989"/>
    <lineage>
        <taxon>Bacteria</taxon>
        <taxon>Bacillati</taxon>
        <taxon>Cyanobacteriota</taxon>
        <taxon>Cyanophyceae</taxon>
        <taxon>Oscillatoriophycideae</taxon>
        <taxon>Chroococcales</taxon>
        <taxon>Aphanothecaceae</taxon>
        <taxon>Crocosphaera</taxon>
        <taxon>Crocosphaera subtropica</taxon>
    </lineage>
</organism>
<gene>
    <name evidence="2" type="ordered locus">cce_1169</name>
</gene>
<proteinExistence type="predicted"/>
<evidence type="ECO:0000313" key="2">
    <source>
        <dbReference type="EMBL" id="ACB50519.1"/>
    </source>
</evidence>
<dbReference type="InterPro" id="IPR001087">
    <property type="entry name" value="GDSL"/>
</dbReference>
<dbReference type="Proteomes" id="UP000001203">
    <property type="component" value="Chromosome circular"/>
</dbReference>
<dbReference type="GO" id="GO:0016788">
    <property type="term" value="F:hydrolase activity, acting on ester bonds"/>
    <property type="evidence" value="ECO:0007669"/>
    <property type="project" value="InterPro"/>
</dbReference>
<keyword evidence="1" id="KW-1133">Transmembrane helix</keyword>
<evidence type="ECO:0000256" key="1">
    <source>
        <dbReference type="SAM" id="Phobius"/>
    </source>
</evidence>
<dbReference type="SUPFAM" id="SSF52266">
    <property type="entry name" value="SGNH hydrolase"/>
    <property type="match status" value="1"/>
</dbReference>
<keyword evidence="1" id="KW-0472">Membrane</keyword>
<evidence type="ECO:0000313" key="3">
    <source>
        <dbReference type="Proteomes" id="UP000001203"/>
    </source>
</evidence>
<sequence length="484" mass="54998">MTNNFVNLFLQRNDLMLKLPKKTRSYGSYYNNSYYNKGKTRPKISLLGIIIALPVLIILSEFLAQTYLGITGKGDTTKGTSPLIEAYKLQFRTATDKPIEGLKNQGNLVMQRSSTTGYELVDGQKSEFFYINEQGLRDNDPVPVAKPKNEIRIFVLGGSTAFGQLNPNNDSTISHQLEARLKQRVNQQKSSPSTYRPDVFPFFVPSRQKLMTLPPKIREGNYRVINAAVPGYTSGNELSQLALKILPYQPDLIVVLDGYEDIMLPSSQSQTDVPHIDEFLADAKGHFKNSLNFSADEWIKNTGLVRTYNSFTNPNNNSRPAANTSLPINTDGKPLKYYLPENQDELKRRVDRYKENHTRLISMSARLGIPVVLAIQPEITSRPLEKLSSDEKAIRDRLGKEYLEEFPKAYKEFVKATQQLGNTYPKNVKVLNFYQSNSNFPTPMFTDTVHLTEKSNTVLAETLYHAITAWEKIQIIPQNYYLKN</sequence>
<dbReference type="KEGG" id="cyt:cce_1169"/>
<dbReference type="EMBL" id="CP000806">
    <property type="protein sequence ID" value="ACB50519.1"/>
    <property type="molecule type" value="Genomic_DNA"/>
</dbReference>
<dbReference type="InterPro" id="IPR036514">
    <property type="entry name" value="SGNH_hydro_sf"/>
</dbReference>
<dbReference type="HOGENOM" id="CLU_603766_0_0_3"/>
<protein>
    <recommendedName>
        <fullName evidence="4">SGNH hydrolase-type esterase domain-containing protein</fullName>
    </recommendedName>
</protein>
<feature type="transmembrane region" description="Helical" evidence="1">
    <location>
        <begin position="44"/>
        <end position="64"/>
    </location>
</feature>
<dbReference type="Pfam" id="PF00657">
    <property type="entry name" value="Lipase_GDSL"/>
    <property type="match status" value="1"/>
</dbReference>
<dbReference type="eggNOG" id="COG2755">
    <property type="taxonomic scope" value="Bacteria"/>
</dbReference>
<name>B1WUR8_CROS5</name>
<reference evidence="2 3" key="1">
    <citation type="journal article" date="2008" name="Proc. Natl. Acad. Sci. U.S.A.">
        <title>The genome of Cyanothece 51142, a unicellular diazotrophic cyanobacterium important in the marine nitrogen cycle.</title>
        <authorList>
            <person name="Welsh E.A."/>
            <person name="Liberton M."/>
            <person name="Stoeckel J."/>
            <person name="Loh T."/>
            <person name="Elvitigala T."/>
            <person name="Wang C."/>
            <person name="Wollam A."/>
            <person name="Fulton R.S."/>
            <person name="Clifton S.W."/>
            <person name="Jacobs J.M."/>
            <person name="Aurora R."/>
            <person name="Ghosh B.K."/>
            <person name="Sherman L.A."/>
            <person name="Smith R.D."/>
            <person name="Wilson R.K."/>
            <person name="Pakrasi H.B."/>
        </authorList>
    </citation>
    <scope>NUCLEOTIDE SEQUENCE [LARGE SCALE GENOMIC DNA]</scope>
    <source>
        <strain evidence="3">ATCC 51142 / BH68</strain>
    </source>
</reference>
<dbReference type="Gene3D" id="3.40.50.1110">
    <property type="entry name" value="SGNH hydrolase"/>
    <property type="match status" value="1"/>
</dbReference>